<dbReference type="EMBL" id="JACXVP010000002">
    <property type="protein sequence ID" value="KAG5626305.1"/>
    <property type="molecule type" value="Genomic_DNA"/>
</dbReference>
<comment type="caution">
    <text evidence="1">The sequence shown here is derived from an EMBL/GenBank/DDBJ whole genome shotgun (WGS) entry which is preliminary data.</text>
</comment>
<accession>A0A9J6APP9</accession>
<evidence type="ECO:0000313" key="2">
    <source>
        <dbReference type="Proteomes" id="UP000824120"/>
    </source>
</evidence>
<protein>
    <submittedName>
        <fullName evidence="1">Uncharacterized protein</fullName>
    </submittedName>
</protein>
<name>A0A9J6APP9_SOLCO</name>
<dbReference type="Proteomes" id="UP000824120">
    <property type="component" value="Chromosome 2"/>
</dbReference>
<proteinExistence type="predicted"/>
<organism evidence="1 2">
    <name type="scientific">Solanum commersonii</name>
    <name type="common">Commerson's wild potato</name>
    <name type="synonym">Commerson's nightshade</name>
    <dbReference type="NCBI Taxonomy" id="4109"/>
    <lineage>
        <taxon>Eukaryota</taxon>
        <taxon>Viridiplantae</taxon>
        <taxon>Streptophyta</taxon>
        <taxon>Embryophyta</taxon>
        <taxon>Tracheophyta</taxon>
        <taxon>Spermatophyta</taxon>
        <taxon>Magnoliopsida</taxon>
        <taxon>eudicotyledons</taxon>
        <taxon>Gunneridae</taxon>
        <taxon>Pentapetalae</taxon>
        <taxon>asterids</taxon>
        <taxon>lamiids</taxon>
        <taxon>Solanales</taxon>
        <taxon>Solanaceae</taxon>
        <taxon>Solanoideae</taxon>
        <taxon>Solaneae</taxon>
        <taxon>Solanum</taxon>
    </lineage>
</organism>
<keyword evidence="2" id="KW-1185">Reference proteome</keyword>
<sequence>MIHHWSGRISGGDTDNRYGHLTDNGGRRVRVFITFHIHDGEEVESSSPSTTMTISDYDVDMDVEGEVTIAVAGVSTRDSAAPMMNHGKGPRMDDFIISSVKSYR</sequence>
<reference evidence="1 2" key="1">
    <citation type="submission" date="2020-09" db="EMBL/GenBank/DDBJ databases">
        <title>De no assembly of potato wild relative species, Solanum commersonii.</title>
        <authorList>
            <person name="Cho K."/>
        </authorList>
    </citation>
    <scope>NUCLEOTIDE SEQUENCE [LARGE SCALE GENOMIC DNA]</scope>
    <source>
        <strain evidence="1">LZ3.2</strain>
        <tissue evidence="1">Leaf</tissue>
    </source>
</reference>
<dbReference type="OrthoDB" id="10467307at2759"/>
<evidence type="ECO:0000313" key="1">
    <source>
        <dbReference type="EMBL" id="KAG5626305.1"/>
    </source>
</evidence>
<dbReference type="AlphaFoldDB" id="A0A9J6APP9"/>
<gene>
    <name evidence="1" type="ORF">H5410_011523</name>
</gene>